<dbReference type="OrthoDB" id="9813771at2"/>
<dbReference type="EMBL" id="LGCM01000031">
    <property type="protein sequence ID" value="KPL83485.1"/>
    <property type="molecule type" value="Genomic_DNA"/>
</dbReference>
<dbReference type="Pfam" id="PF01205">
    <property type="entry name" value="Impact_N"/>
    <property type="match status" value="1"/>
</dbReference>
<sequence length="217" mass="23024">MSRYLIPAQEARAEITVVNSRFIASAAPAFSVDEARAFIQRIRTEFPDASHHVPCFLVGHGASVTAHCSDAGEPSGTAGRPALAVLQGSGLGDAVVVVTRYFGGTKLGTGGLVRAYSDAVRAVLAVLPRAVKIPTATLMAALPYSFFEPVRLLIASHRGELLDQDFGADVTVSVRFRLEDVDGFQDALRELTRGTVQAEVVETQPDTIFPVTDADAA</sequence>
<reference evidence="4 5" key="1">
    <citation type="submission" date="2015-07" db="EMBL/GenBank/DDBJ databases">
        <title>Genome sequence of Levilinea saccharolytica DSM 16555.</title>
        <authorList>
            <person name="Hemp J."/>
            <person name="Ward L.M."/>
            <person name="Pace L.A."/>
            <person name="Fischer W.W."/>
        </authorList>
    </citation>
    <scope>NUCLEOTIDE SEQUENCE [LARGE SCALE GENOMIC DNA]</scope>
    <source>
        <strain evidence="4 5">KIBI-1</strain>
    </source>
</reference>
<dbReference type="SUPFAM" id="SSF54211">
    <property type="entry name" value="Ribosomal protein S5 domain 2-like"/>
    <property type="match status" value="1"/>
</dbReference>
<protein>
    <recommendedName>
        <fullName evidence="6">YigZ family protein</fullName>
    </recommendedName>
</protein>
<name>A0A0P6YES3_9CHLR</name>
<dbReference type="PANTHER" id="PTHR16301">
    <property type="entry name" value="IMPACT-RELATED"/>
    <property type="match status" value="1"/>
</dbReference>
<organism evidence="4 5">
    <name type="scientific">Levilinea saccharolytica</name>
    <dbReference type="NCBI Taxonomy" id="229921"/>
    <lineage>
        <taxon>Bacteria</taxon>
        <taxon>Bacillati</taxon>
        <taxon>Chloroflexota</taxon>
        <taxon>Anaerolineae</taxon>
        <taxon>Anaerolineales</taxon>
        <taxon>Anaerolineaceae</taxon>
        <taxon>Levilinea</taxon>
    </lineage>
</organism>
<evidence type="ECO:0008006" key="6">
    <source>
        <dbReference type="Google" id="ProtNLM"/>
    </source>
</evidence>
<evidence type="ECO:0000256" key="1">
    <source>
        <dbReference type="ARBA" id="ARBA00007665"/>
    </source>
</evidence>
<evidence type="ECO:0000313" key="5">
    <source>
        <dbReference type="Proteomes" id="UP000050501"/>
    </source>
</evidence>
<dbReference type="Gene3D" id="3.30.230.30">
    <property type="entry name" value="Impact, N-terminal domain"/>
    <property type="match status" value="1"/>
</dbReference>
<dbReference type="Pfam" id="PF09186">
    <property type="entry name" value="DUF1949"/>
    <property type="match status" value="1"/>
</dbReference>
<dbReference type="InterPro" id="IPR020568">
    <property type="entry name" value="Ribosomal_Su5_D2-typ_SF"/>
</dbReference>
<dbReference type="SUPFAM" id="SSF54980">
    <property type="entry name" value="EF-G C-terminal domain-like"/>
    <property type="match status" value="1"/>
</dbReference>
<dbReference type="InterPro" id="IPR023582">
    <property type="entry name" value="Impact"/>
</dbReference>
<dbReference type="InterPro" id="IPR035647">
    <property type="entry name" value="EFG_III/V"/>
</dbReference>
<dbReference type="AlphaFoldDB" id="A0A0P6YES3"/>
<dbReference type="GO" id="GO:0006446">
    <property type="term" value="P:regulation of translational initiation"/>
    <property type="evidence" value="ECO:0007669"/>
    <property type="project" value="TreeGrafter"/>
</dbReference>
<dbReference type="InterPro" id="IPR001498">
    <property type="entry name" value="Impact_N"/>
</dbReference>
<dbReference type="Gene3D" id="3.30.70.240">
    <property type="match status" value="1"/>
</dbReference>
<evidence type="ECO:0000313" key="4">
    <source>
        <dbReference type="EMBL" id="KPL83485.1"/>
    </source>
</evidence>
<comment type="caution">
    <text evidence="4">The sequence shown here is derived from an EMBL/GenBank/DDBJ whole genome shotgun (WGS) entry which is preliminary data.</text>
</comment>
<feature type="domain" description="UPF0029" evidence="3">
    <location>
        <begin position="142"/>
        <end position="194"/>
    </location>
</feature>
<keyword evidence="5" id="KW-1185">Reference proteome</keyword>
<dbReference type="STRING" id="229921.ADN01_08240"/>
<dbReference type="InterPro" id="IPR015269">
    <property type="entry name" value="UPF0029_Impact_C"/>
</dbReference>
<accession>A0A0P6YES3</accession>
<proteinExistence type="inferred from homology"/>
<evidence type="ECO:0000259" key="3">
    <source>
        <dbReference type="Pfam" id="PF09186"/>
    </source>
</evidence>
<dbReference type="RefSeq" id="WP_062418641.1">
    <property type="nucleotide sequence ID" value="NZ_DF967974.1"/>
</dbReference>
<dbReference type="PATRIC" id="fig|229921.5.peg.1052"/>
<dbReference type="GO" id="GO:0005737">
    <property type="term" value="C:cytoplasm"/>
    <property type="evidence" value="ECO:0007669"/>
    <property type="project" value="TreeGrafter"/>
</dbReference>
<dbReference type="PANTHER" id="PTHR16301:SF20">
    <property type="entry name" value="IMPACT FAMILY MEMBER YIGZ"/>
    <property type="match status" value="1"/>
</dbReference>
<dbReference type="InterPro" id="IPR036956">
    <property type="entry name" value="Impact_N_sf"/>
</dbReference>
<dbReference type="Proteomes" id="UP000050501">
    <property type="component" value="Unassembled WGS sequence"/>
</dbReference>
<comment type="similarity">
    <text evidence="1">Belongs to the IMPACT family.</text>
</comment>
<feature type="domain" description="Impact N-terminal" evidence="2">
    <location>
        <begin position="19"/>
        <end position="124"/>
    </location>
</feature>
<gene>
    <name evidence="4" type="ORF">ADN01_08240</name>
</gene>
<evidence type="ECO:0000259" key="2">
    <source>
        <dbReference type="Pfam" id="PF01205"/>
    </source>
</evidence>